<protein>
    <submittedName>
        <fullName evidence="1">Uncharacterized protein</fullName>
    </submittedName>
</protein>
<proteinExistence type="predicted"/>
<dbReference type="EMBL" id="FOXO01000004">
    <property type="protein sequence ID" value="SFP60744.1"/>
    <property type="molecule type" value="Genomic_DNA"/>
</dbReference>
<evidence type="ECO:0000313" key="2">
    <source>
        <dbReference type="Proteomes" id="UP000182624"/>
    </source>
</evidence>
<sequence>MNILEFGRIMTEEVKDALGNAVDVEFKEITKNNGVVNHALIIRKQTENVAPTIYIDNLYDKFMDGMITMSIVNEIVEMYNQYAPGKNIDVSFFTDFSKVAGLLAFKVVNYYKNEEILRDIPHKKFADLAMVPFCLVQDEIFGRGLITIKNEHLSEWEVSADELWENVYENAPKILPLSFCNMDEYVPALREMQTAGTLPEMFVLSNSSKINGAGAFLYPGAMEAISKALKSNLIIIPSSVHEVIVLPSEKMVVDPHYLYKMVKEVNCTVVEDGEVLSDNVYYYDKNTGKMGILQEEMAI</sequence>
<dbReference type="Proteomes" id="UP000182624">
    <property type="component" value="Unassembled WGS sequence"/>
</dbReference>
<reference evidence="2" key="1">
    <citation type="submission" date="2016-10" db="EMBL/GenBank/DDBJ databases">
        <authorList>
            <person name="Varghese N."/>
            <person name="Submissions S."/>
        </authorList>
    </citation>
    <scope>NUCLEOTIDE SEQUENCE [LARGE SCALE GENOMIC DNA]</scope>
    <source>
        <strain evidence="2">P18</strain>
    </source>
</reference>
<gene>
    <name evidence="1" type="ORF">SAMN04487928_104140</name>
</gene>
<dbReference type="InterPro" id="IPR043743">
    <property type="entry name" value="DUF5688"/>
</dbReference>
<dbReference type="Pfam" id="PF18941">
    <property type="entry name" value="DUF5688"/>
    <property type="match status" value="1"/>
</dbReference>
<dbReference type="AlphaFoldDB" id="A0A1I5RQB5"/>
<organism evidence="1 2">
    <name type="scientific">Butyrivibrio proteoclasticus</name>
    <dbReference type="NCBI Taxonomy" id="43305"/>
    <lineage>
        <taxon>Bacteria</taxon>
        <taxon>Bacillati</taxon>
        <taxon>Bacillota</taxon>
        <taxon>Clostridia</taxon>
        <taxon>Lachnospirales</taxon>
        <taxon>Lachnospiraceae</taxon>
        <taxon>Butyrivibrio</taxon>
    </lineage>
</organism>
<dbReference type="RefSeq" id="WP_074884758.1">
    <property type="nucleotide sequence ID" value="NZ_FOXO01000004.1"/>
</dbReference>
<keyword evidence="2" id="KW-1185">Reference proteome</keyword>
<name>A0A1I5RQB5_9FIRM</name>
<dbReference type="OrthoDB" id="1655031at2"/>
<evidence type="ECO:0000313" key="1">
    <source>
        <dbReference type="EMBL" id="SFP60744.1"/>
    </source>
</evidence>
<accession>A0A1I5RQB5</accession>